<dbReference type="Proteomes" id="UP000183832">
    <property type="component" value="Unassembled WGS sequence"/>
</dbReference>
<proteinExistence type="predicted"/>
<keyword evidence="2" id="KW-1185">Reference proteome</keyword>
<dbReference type="AlphaFoldDB" id="A0A1J1J3Y9"/>
<name>A0A1J1J3Y9_9DIPT</name>
<gene>
    <name evidence="1" type="ORF">CLUMA_CG020140</name>
</gene>
<sequence>MMHDRRSSDSCNKYNIEKPNLLVVDINLNSLRIPIRRDEALHSVDVYNEQLMSFSCLYLFREMMRAYQLTCKFTDLMRKVMLRSFKFLSNDIILNVSFLYHRLTIATEPKPKY</sequence>
<accession>A0A1J1J3Y9</accession>
<evidence type="ECO:0000313" key="2">
    <source>
        <dbReference type="Proteomes" id="UP000183832"/>
    </source>
</evidence>
<evidence type="ECO:0000313" key="1">
    <source>
        <dbReference type="EMBL" id="CRL07147.1"/>
    </source>
</evidence>
<reference evidence="1 2" key="1">
    <citation type="submission" date="2015-04" db="EMBL/GenBank/DDBJ databases">
        <authorList>
            <person name="Syromyatnikov M.Y."/>
            <person name="Popov V.N."/>
        </authorList>
    </citation>
    <scope>NUCLEOTIDE SEQUENCE [LARGE SCALE GENOMIC DNA]</scope>
</reference>
<protein>
    <submittedName>
        <fullName evidence="1">CLUMA_CG020140, isoform A</fullName>
    </submittedName>
</protein>
<dbReference type="EMBL" id="CVRI01000070">
    <property type="protein sequence ID" value="CRL07147.1"/>
    <property type="molecule type" value="Genomic_DNA"/>
</dbReference>
<organism evidence="1 2">
    <name type="scientific">Clunio marinus</name>
    <dbReference type="NCBI Taxonomy" id="568069"/>
    <lineage>
        <taxon>Eukaryota</taxon>
        <taxon>Metazoa</taxon>
        <taxon>Ecdysozoa</taxon>
        <taxon>Arthropoda</taxon>
        <taxon>Hexapoda</taxon>
        <taxon>Insecta</taxon>
        <taxon>Pterygota</taxon>
        <taxon>Neoptera</taxon>
        <taxon>Endopterygota</taxon>
        <taxon>Diptera</taxon>
        <taxon>Nematocera</taxon>
        <taxon>Chironomoidea</taxon>
        <taxon>Chironomidae</taxon>
        <taxon>Clunio</taxon>
    </lineage>
</organism>